<dbReference type="SUPFAM" id="SSF48239">
    <property type="entry name" value="Terpenoid cyclases/Protein prenyltransferases"/>
    <property type="match status" value="2"/>
</dbReference>
<accession>A0AAX6DL99</accession>
<gene>
    <name evidence="7" type="ORF">M6B38_238370</name>
</gene>
<dbReference type="AlphaFoldDB" id="A0AAX6DL99"/>
<keyword evidence="8" id="KW-1185">Reference proteome</keyword>
<evidence type="ECO:0000259" key="6">
    <source>
        <dbReference type="Pfam" id="PF13249"/>
    </source>
</evidence>
<proteinExistence type="inferred from homology"/>
<dbReference type="CDD" id="cd02892">
    <property type="entry name" value="SQCY_1"/>
    <property type="match status" value="1"/>
</dbReference>
<keyword evidence="2" id="KW-0677">Repeat</keyword>
<reference evidence="7" key="1">
    <citation type="journal article" date="2023" name="GigaByte">
        <title>Genome assembly of the bearded iris, Iris pallida Lam.</title>
        <authorList>
            <person name="Bruccoleri R.E."/>
            <person name="Oakeley E.J."/>
            <person name="Faust A.M.E."/>
            <person name="Altorfer M."/>
            <person name="Dessus-Babus S."/>
            <person name="Burckhardt D."/>
            <person name="Oertli M."/>
            <person name="Naumann U."/>
            <person name="Petersen F."/>
            <person name="Wong J."/>
        </authorList>
    </citation>
    <scope>NUCLEOTIDE SEQUENCE</scope>
    <source>
        <strain evidence="7">GSM-AAB239-AS_SAM_17_03QT</strain>
    </source>
</reference>
<evidence type="ECO:0000313" key="7">
    <source>
        <dbReference type="EMBL" id="KAJ6792583.1"/>
    </source>
</evidence>
<dbReference type="InterPro" id="IPR008930">
    <property type="entry name" value="Terpenoid_cyclase/PrenylTrfase"/>
</dbReference>
<dbReference type="Pfam" id="PF13249">
    <property type="entry name" value="SQHop_cyclase_N"/>
    <property type="match status" value="1"/>
</dbReference>
<dbReference type="FunFam" id="1.50.10.20:FF:000011">
    <property type="entry name" value="Terpene cyclase/mutase family member"/>
    <property type="match status" value="1"/>
</dbReference>
<dbReference type="GO" id="GO:0016104">
    <property type="term" value="P:triterpenoid biosynthetic process"/>
    <property type="evidence" value="ECO:0007669"/>
    <property type="project" value="InterPro"/>
</dbReference>
<dbReference type="InterPro" id="IPR032696">
    <property type="entry name" value="SQ_cyclase_C"/>
</dbReference>
<evidence type="ECO:0000256" key="4">
    <source>
        <dbReference type="RuleBase" id="RU362003"/>
    </source>
</evidence>
<comment type="caution">
    <text evidence="7">The sequence shown here is derived from an EMBL/GenBank/DDBJ whole genome shotgun (WGS) entry which is preliminary data.</text>
</comment>
<dbReference type="PROSITE" id="PS01074">
    <property type="entry name" value="TERPENE_SYNTHASES"/>
    <property type="match status" value="1"/>
</dbReference>
<organism evidence="7 8">
    <name type="scientific">Iris pallida</name>
    <name type="common">Sweet iris</name>
    <dbReference type="NCBI Taxonomy" id="29817"/>
    <lineage>
        <taxon>Eukaryota</taxon>
        <taxon>Viridiplantae</taxon>
        <taxon>Streptophyta</taxon>
        <taxon>Embryophyta</taxon>
        <taxon>Tracheophyta</taxon>
        <taxon>Spermatophyta</taxon>
        <taxon>Magnoliopsida</taxon>
        <taxon>Liliopsida</taxon>
        <taxon>Asparagales</taxon>
        <taxon>Iridaceae</taxon>
        <taxon>Iridoideae</taxon>
        <taxon>Irideae</taxon>
        <taxon>Iris</taxon>
    </lineage>
</organism>
<dbReference type="EMBL" id="JANAVB010043419">
    <property type="protein sequence ID" value="KAJ6792583.1"/>
    <property type="molecule type" value="Genomic_DNA"/>
</dbReference>
<dbReference type="Pfam" id="PF13243">
    <property type="entry name" value="SQHop_cyclase_C"/>
    <property type="match status" value="1"/>
</dbReference>
<dbReference type="EC" id="5.4.99.-" evidence="4"/>
<dbReference type="GO" id="GO:0005811">
    <property type="term" value="C:lipid droplet"/>
    <property type="evidence" value="ECO:0007669"/>
    <property type="project" value="InterPro"/>
</dbReference>
<dbReference type="NCBIfam" id="TIGR01787">
    <property type="entry name" value="squalene_cyclas"/>
    <property type="match status" value="1"/>
</dbReference>
<dbReference type="PANTHER" id="PTHR11764:SF20">
    <property type="entry name" value="LANOSTEROL SYNTHASE"/>
    <property type="match status" value="1"/>
</dbReference>
<feature type="domain" description="Squalene cyclase C-terminal" evidence="5">
    <location>
        <begin position="416"/>
        <end position="748"/>
    </location>
</feature>
<feature type="domain" description="Squalene cyclase N-terminal" evidence="6">
    <location>
        <begin position="99"/>
        <end position="361"/>
    </location>
</feature>
<evidence type="ECO:0000256" key="3">
    <source>
        <dbReference type="ARBA" id="ARBA00023235"/>
    </source>
</evidence>
<name>A0AAX6DL99_IRIPA</name>
<evidence type="ECO:0000259" key="5">
    <source>
        <dbReference type="Pfam" id="PF13243"/>
    </source>
</evidence>
<evidence type="ECO:0000313" key="8">
    <source>
        <dbReference type="Proteomes" id="UP001140949"/>
    </source>
</evidence>
<reference evidence="7" key="2">
    <citation type="submission" date="2023-04" db="EMBL/GenBank/DDBJ databases">
        <authorList>
            <person name="Bruccoleri R.E."/>
            <person name="Oakeley E.J."/>
            <person name="Faust A.-M."/>
            <person name="Dessus-Babus S."/>
            <person name="Altorfer M."/>
            <person name="Burckhardt D."/>
            <person name="Oertli M."/>
            <person name="Naumann U."/>
            <person name="Petersen F."/>
            <person name="Wong J."/>
        </authorList>
    </citation>
    <scope>NUCLEOTIDE SEQUENCE</scope>
    <source>
        <strain evidence="7">GSM-AAB239-AS_SAM_17_03QT</strain>
        <tissue evidence="7">Leaf</tissue>
    </source>
</reference>
<dbReference type="InterPro" id="IPR018333">
    <property type="entry name" value="Squalene_cyclase"/>
</dbReference>
<dbReference type="InterPro" id="IPR002365">
    <property type="entry name" value="Terpene_synthase_CS"/>
</dbReference>
<dbReference type="InterPro" id="IPR032697">
    <property type="entry name" value="SQ_cyclase_N"/>
</dbReference>
<evidence type="ECO:0000256" key="1">
    <source>
        <dbReference type="ARBA" id="ARBA00009755"/>
    </source>
</evidence>
<dbReference type="PANTHER" id="PTHR11764">
    <property type="entry name" value="TERPENE CYCLASE/MUTASE FAMILY MEMBER"/>
    <property type="match status" value="1"/>
</dbReference>
<evidence type="ECO:0000256" key="2">
    <source>
        <dbReference type="ARBA" id="ARBA00022737"/>
    </source>
</evidence>
<sequence length="759" mass="85771">MWKLKIAEGGGPWMRSNNRFLGRQVWEFDPNIGTAEEIAAVEKVRQDYRANRFKVKHGADLLWRLQCAKEKPLETVLPPQTKLGDDDDVTEEIVSTSLKRALARFSTLQAHDGHWPGDFAGAMTFMPGMIIALYVTGVLDIVLSGEHKREICRYEYNHQNEDGGWPLHIEGHSTMFSTVMQYVILRLLGEGADGGDGAMEKGRKWIIDHGGAVATPLWGKVWLAVLGVYEWSGMNALPPEIWLLPYSLPFHPGRFLALARQIFLAMSYLYGRRFVGPITETILSLRRELYALPYDQIYWDMARNNCAKEDLYNPHPLIQDIVWASLNKFVEPMLMHWPGKKLREKALNHVIQLIHNDDENTQYISSSGISKPLNMICCWAEDPKSDAFKFHLPRVYDYLWLAEDGMKLKTTDGCQTWELALAVQAIISTGLSEEFGPTLKSAHKFIKDSQMVKDRPADLCYRHITKGAWTFSTTDNSYTVSDCTAETLKAALLLSRISSETVGDPLAVEQLYTAVDVILSLMNKDGSFGVYELIRSYSWLKLLNPCETLGDIITEHAYVECTSSAVQALAAFRKLYPGYRSKEIDNCIRKAVRAVENMQEPDGSWYGLWGVCFTYGTWFGIRALVTSGKSYRDSARIRKACDFLLSKQLASGGWGESYLSSQNKVYTNLEGGRSHAVNTAWAMLALIDAGQADRDIEPLNRAAKALINMQSEDGEFPQQEIMGIFVNDCMLTYSSYRNIFPIWALGEFLNRVLRKPTQG</sequence>
<protein>
    <recommendedName>
        <fullName evidence="4">Terpene cyclase/mutase family member</fullName>
        <ecNumber evidence="4">5.4.99.-</ecNumber>
    </recommendedName>
</protein>
<keyword evidence="3 4" id="KW-0413">Isomerase</keyword>
<dbReference type="Proteomes" id="UP001140949">
    <property type="component" value="Unassembled WGS sequence"/>
</dbReference>
<comment type="similarity">
    <text evidence="1 4">Belongs to the terpene cyclase/mutase family.</text>
</comment>
<dbReference type="GO" id="GO:0016871">
    <property type="term" value="F:cycloartenol synthase activity"/>
    <property type="evidence" value="ECO:0007669"/>
    <property type="project" value="UniProtKB-ARBA"/>
</dbReference>
<dbReference type="SFLD" id="SFLDG01016">
    <property type="entry name" value="Prenyltransferase_Like_2"/>
    <property type="match status" value="1"/>
</dbReference>
<dbReference type="Gene3D" id="1.50.10.20">
    <property type="match status" value="2"/>
</dbReference>